<feature type="transmembrane region" description="Helical" evidence="1">
    <location>
        <begin position="75"/>
        <end position="96"/>
    </location>
</feature>
<evidence type="ECO:0000256" key="1">
    <source>
        <dbReference type="SAM" id="Phobius"/>
    </source>
</evidence>
<evidence type="ECO:0000313" key="3">
    <source>
        <dbReference type="Proteomes" id="UP000242146"/>
    </source>
</evidence>
<evidence type="ECO:0000313" key="2">
    <source>
        <dbReference type="EMBL" id="ORX56734.1"/>
    </source>
</evidence>
<keyword evidence="1" id="KW-0472">Membrane</keyword>
<gene>
    <name evidence="2" type="ORF">DM01DRAFT_1303010</name>
</gene>
<accession>A0A1X2GLT4</accession>
<keyword evidence="3" id="KW-1185">Reference proteome</keyword>
<dbReference type="OrthoDB" id="2446850at2759"/>
<comment type="caution">
    <text evidence="2">The sequence shown here is derived from an EMBL/GenBank/DDBJ whole genome shotgun (WGS) entry which is preliminary data.</text>
</comment>
<keyword evidence="1" id="KW-0812">Transmembrane</keyword>
<dbReference type="Proteomes" id="UP000242146">
    <property type="component" value="Unassembled WGS sequence"/>
</dbReference>
<name>A0A1X2GLT4_9FUNG</name>
<dbReference type="EMBL" id="MCGT01000009">
    <property type="protein sequence ID" value="ORX56734.1"/>
    <property type="molecule type" value="Genomic_DNA"/>
</dbReference>
<keyword evidence="1" id="KW-1133">Transmembrane helix</keyword>
<sequence>MAWVAFFALFAYWGFVWFLRHLFGRGSHTYTYGYPREDVSVPPVVAGSEAAAPAQPTPAGYRAWVQSPHNRLTRVSLLLGELVLLLLGALVLNTIGQGSTRIVMILCWVYFGFAVFWSIFEAAKESPIARFVFGLVCYAIVLAIGIMAFVNGFYTNYRR</sequence>
<organism evidence="2 3">
    <name type="scientific">Hesseltinella vesiculosa</name>
    <dbReference type="NCBI Taxonomy" id="101127"/>
    <lineage>
        <taxon>Eukaryota</taxon>
        <taxon>Fungi</taxon>
        <taxon>Fungi incertae sedis</taxon>
        <taxon>Mucoromycota</taxon>
        <taxon>Mucoromycotina</taxon>
        <taxon>Mucoromycetes</taxon>
        <taxon>Mucorales</taxon>
        <taxon>Cunninghamellaceae</taxon>
        <taxon>Hesseltinella</taxon>
    </lineage>
</organism>
<feature type="transmembrane region" description="Helical" evidence="1">
    <location>
        <begin position="6"/>
        <end position="23"/>
    </location>
</feature>
<protein>
    <submittedName>
        <fullName evidence="2">Uncharacterized protein</fullName>
    </submittedName>
</protein>
<feature type="transmembrane region" description="Helical" evidence="1">
    <location>
        <begin position="102"/>
        <end position="120"/>
    </location>
</feature>
<reference evidence="2 3" key="1">
    <citation type="submission" date="2016-07" db="EMBL/GenBank/DDBJ databases">
        <title>Pervasive Adenine N6-methylation of Active Genes in Fungi.</title>
        <authorList>
            <consortium name="DOE Joint Genome Institute"/>
            <person name="Mondo S.J."/>
            <person name="Dannebaum R.O."/>
            <person name="Kuo R.C."/>
            <person name="Labutti K."/>
            <person name="Haridas S."/>
            <person name="Kuo A."/>
            <person name="Salamov A."/>
            <person name="Ahrendt S.R."/>
            <person name="Lipzen A."/>
            <person name="Sullivan W."/>
            <person name="Andreopoulos W.B."/>
            <person name="Clum A."/>
            <person name="Lindquist E."/>
            <person name="Daum C."/>
            <person name="Ramamoorthy G.K."/>
            <person name="Gryganskyi A."/>
            <person name="Culley D."/>
            <person name="Magnuson J.K."/>
            <person name="James T.Y."/>
            <person name="O'Malley M.A."/>
            <person name="Stajich J.E."/>
            <person name="Spatafora J.W."/>
            <person name="Visel A."/>
            <person name="Grigoriev I.V."/>
        </authorList>
    </citation>
    <scope>NUCLEOTIDE SEQUENCE [LARGE SCALE GENOMIC DNA]</scope>
    <source>
        <strain evidence="2 3">NRRL 3301</strain>
    </source>
</reference>
<feature type="transmembrane region" description="Helical" evidence="1">
    <location>
        <begin position="132"/>
        <end position="154"/>
    </location>
</feature>
<dbReference type="AlphaFoldDB" id="A0A1X2GLT4"/>
<proteinExistence type="predicted"/>